<dbReference type="EMBL" id="CP045226">
    <property type="protein sequence ID" value="QFS49479.1"/>
    <property type="molecule type" value="Genomic_DNA"/>
</dbReference>
<dbReference type="KEGG" id="nsh:GXM_06973"/>
<proteinExistence type="predicted"/>
<organism evidence="3 4">
    <name type="scientific">Nostoc sphaeroides CCNUC1</name>
    <dbReference type="NCBI Taxonomy" id="2653204"/>
    <lineage>
        <taxon>Bacteria</taxon>
        <taxon>Bacillati</taxon>
        <taxon>Cyanobacteriota</taxon>
        <taxon>Cyanophyceae</taxon>
        <taxon>Nostocales</taxon>
        <taxon>Nostocaceae</taxon>
        <taxon>Nostoc</taxon>
    </lineage>
</organism>
<dbReference type="AlphaFoldDB" id="A0A5P8WC41"/>
<dbReference type="NCBIfam" id="TIGR02401">
    <property type="entry name" value="trehalose_TreY"/>
    <property type="match status" value="1"/>
</dbReference>
<feature type="coiled-coil region" evidence="1">
    <location>
        <begin position="521"/>
        <end position="548"/>
    </location>
</feature>
<dbReference type="GO" id="GO:0005992">
    <property type="term" value="P:trehalose biosynthetic process"/>
    <property type="evidence" value="ECO:0007669"/>
    <property type="project" value="TreeGrafter"/>
</dbReference>
<dbReference type="SUPFAM" id="SSF51445">
    <property type="entry name" value="(Trans)glycosidases"/>
    <property type="match status" value="1"/>
</dbReference>
<keyword evidence="1" id="KW-0175">Coiled coil</keyword>
<feature type="domain" description="Glycosyl hydrolase family 13 catalytic" evidence="2">
    <location>
        <begin position="48"/>
        <end position="517"/>
    </location>
</feature>
<evidence type="ECO:0000313" key="3">
    <source>
        <dbReference type="EMBL" id="QFS49479.1"/>
    </source>
</evidence>
<reference evidence="3 4" key="1">
    <citation type="submission" date="2019-10" db="EMBL/GenBank/DDBJ databases">
        <title>Genomic and transcriptomic insights into the perfect genentic adaptation of a filamentous nitrogen-fixing cyanobacterium to rice fields.</title>
        <authorList>
            <person name="Chen Z."/>
        </authorList>
    </citation>
    <scope>NUCLEOTIDE SEQUENCE [LARGE SCALE GENOMIC DNA]</scope>
    <source>
        <strain evidence="3">CCNUC1</strain>
    </source>
</reference>
<dbReference type="Pfam" id="PF00128">
    <property type="entry name" value="Alpha-amylase"/>
    <property type="match status" value="1"/>
</dbReference>
<gene>
    <name evidence="3" type="ORF">GXM_06973</name>
</gene>
<dbReference type="PANTHER" id="PTHR10357">
    <property type="entry name" value="ALPHA-AMYLASE FAMILY MEMBER"/>
    <property type="match status" value="1"/>
</dbReference>
<dbReference type="InterPro" id="IPR017853">
    <property type="entry name" value="GH"/>
</dbReference>
<evidence type="ECO:0000256" key="1">
    <source>
        <dbReference type="SAM" id="Coils"/>
    </source>
</evidence>
<keyword evidence="4" id="KW-1185">Reference proteome</keyword>
<protein>
    <submittedName>
        <fullName evidence="3">TreY</fullName>
    </submittedName>
</protein>
<dbReference type="Proteomes" id="UP000326678">
    <property type="component" value="Chromosome Gxm1"/>
</dbReference>
<dbReference type="SMART" id="SM00642">
    <property type="entry name" value="Aamy"/>
    <property type="match status" value="1"/>
</dbReference>
<evidence type="ECO:0000259" key="2">
    <source>
        <dbReference type="SMART" id="SM00642"/>
    </source>
</evidence>
<dbReference type="InterPro" id="IPR012767">
    <property type="entry name" value="Trehalose_TreY"/>
</dbReference>
<sequence length="969" mass="110934">MSEVEPHPPHFPLCTDAIHRVSPHLHRVSPHSPLKKNMRIPTATYRIQFTPQFGFDNAKAIAAYLADLGISDLYASPIFKARSGSTHGYDIVDATQLNPELGTNESFDALVAEVQSLGMGWLQDIVPNHMAYSSENDYLMDVLEHGPDSSYTDYFDLSWNAPFGDRQERILAPLLGDFYGTSLENGHIQLQYEQNGLTVNYYSLKLPLRLESYTKFITHNLGKLTRTLGRNHPDFIKLLGILYILKNVPSEVAGKQRQDQIAFIKGLVWELYTTNDAIREFVDENIKTFNGEPGNSESFNLLDDLLKDQFYRLAFWKVGAEEMNYRRFFTVNELISVKVEEVRVFNNTHSLIQKLVEEGKFTGLRIDHIDGLYNPIQYLERLREKMGDVYITVEKILELTEELPENWEIEGTSGYDFLNYVNGVFCQVENESSFDKIYQNFISSRVDYASVVKDKKHLILEKNLAGDIDNLALLLKNVSSKYRYGNDFTLNGLKRAIAEVLTLFPIYRTYITPDGIRESDRATIQEVIDQAKEQVPLLQNELNFIEKLMLLEFDNSLTQTEREQWIYFVLRMQQYSGPLMAKGVEDTTLYVYNRLLSLNEVGGNPGHFGIDLAKFHAFNKQHQETWPHTMNTTATHDTKRGEDVRARLNVLSEIPDEWDQQVNTWSAMNRGHRSHRHGFAMPDRNDEYFIYQTLVGAFPFAEHEHASFVERVKDYIIKAIREAKVHTAWLRPDSEYEEACTSFIEKVLDPSLSGEFLEAFRPFQQRIAEYGIFNSLSQTLLKITAPGVPDLYQGTELWELSLVDPDNRRPVDFEQRRTYLSAIREQAKTDTLGLIQELLSNKTDGRIKLFLTAQLLQARTNYVSLFQDGDYLPLEIQGTHAKHIIAFARREGNQTAIAIAPRFLTNLIQPGENPLAESVWQDTHLLLPPGTPSTWKNVITQQPLQATETLSIGSALAHFPVALLVSTAE</sequence>
<dbReference type="GO" id="GO:0047470">
    <property type="term" value="F:(1,4)-alpha-D-glucan 1-alpha-D-glucosylmutase activity"/>
    <property type="evidence" value="ECO:0007669"/>
    <property type="project" value="TreeGrafter"/>
</dbReference>
<accession>A0A5P8WC41</accession>
<name>A0A5P8WC41_9NOSO</name>
<dbReference type="InterPro" id="IPR006047">
    <property type="entry name" value="GH13_cat_dom"/>
</dbReference>
<evidence type="ECO:0000313" key="4">
    <source>
        <dbReference type="Proteomes" id="UP000326678"/>
    </source>
</evidence>
<dbReference type="Gene3D" id="3.20.20.80">
    <property type="entry name" value="Glycosidases"/>
    <property type="match status" value="4"/>
</dbReference>
<dbReference type="PANTHER" id="PTHR10357:SF216">
    <property type="entry name" value="MALTOOLIGOSYL TREHALOSE SYNTHASE-RELATED"/>
    <property type="match status" value="1"/>
</dbReference>
<dbReference type="GO" id="GO:0030980">
    <property type="term" value="P:alpha-glucan catabolic process"/>
    <property type="evidence" value="ECO:0007669"/>
    <property type="project" value="TreeGrafter"/>
</dbReference>
<dbReference type="CDD" id="cd11336">
    <property type="entry name" value="AmyAc_MTSase"/>
    <property type="match status" value="1"/>
</dbReference>